<proteinExistence type="predicted"/>
<feature type="binding site" description="covalent" evidence="6">
    <location>
        <position position="58"/>
    </location>
    <ligand>
        <name>heme c</name>
        <dbReference type="ChEBI" id="CHEBI:61717"/>
    </ligand>
</feature>
<name>A0A1U9K9J3_9BACL</name>
<evidence type="ECO:0000256" key="7">
    <source>
        <dbReference type="PIRSR" id="PIRSR000025-2"/>
    </source>
</evidence>
<dbReference type="STRING" id="1471761.B0W44_13945"/>
<dbReference type="Pfam" id="PF13442">
    <property type="entry name" value="Cytochrome_CBB3"/>
    <property type="match status" value="1"/>
</dbReference>
<gene>
    <name evidence="11" type="ORF">B0W44_13945</name>
</gene>
<reference evidence="11 12" key="1">
    <citation type="journal article" date="2015" name="Int. J. Syst. Evol. Microbiol.">
        <title>Novibacillus thermophilus gen. nov., sp. nov., a Gram-staining-negative and moderately thermophilic member of the family Thermoactinomycetaceae.</title>
        <authorList>
            <person name="Yang G."/>
            <person name="Chen J."/>
            <person name="Zhou S."/>
        </authorList>
    </citation>
    <scope>NUCLEOTIDE SEQUENCE [LARGE SCALE GENOMIC DNA]</scope>
    <source>
        <strain evidence="11 12">SG-1</strain>
    </source>
</reference>
<feature type="compositionally biased region" description="Acidic residues" evidence="8">
    <location>
        <begin position="27"/>
        <end position="36"/>
    </location>
</feature>
<dbReference type="PANTHER" id="PTHR37823:SF4">
    <property type="entry name" value="MENAQUINOL-CYTOCHROME C REDUCTASE CYTOCHROME B_C SUBUNIT"/>
    <property type="match status" value="1"/>
</dbReference>
<dbReference type="GO" id="GO:0005506">
    <property type="term" value="F:iron ion binding"/>
    <property type="evidence" value="ECO:0007669"/>
    <property type="project" value="InterPro"/>
</dbReference>
<keyword evidence="5 7" id="KW-0408">Iron</keyword>
<dbReference type="Gene3D" id="1.10.760.10">
    <property type="entry name" value="Cytochrome c-like domain"/>
    <property type="match status" value="1"/>
</dbReference>
<evidence type="ECO:0000256" key="4">
    <source>
        <dbReference type="ARBA" id="ARBA00022982"/>
    </source>
</evidence>
<dbReference type="GO" id="GO:0016020">
    <property type="term" value="C:membrane"/>
    <property type="evidence" value="ECO:0007669"/>
    <property type="project" value="InterPro"/>
</dbReference>
<feature type="domain" description="Cytochrome c" evidence="10">
    <location>
        <begin position="42"/>
        <end position="116"/>
    </location>
</feature>
<feature type="binding site" description="axial binding residue" evidence="7">
    <location>
        <position position="94"/>
    </location>
    <ligand>
        <name>heme c</name>
        <dbReference type="ChEBI" id="CHEBI:61717"/>
    </ligand>
    <ligandPart>
        <name>Fe</name>
        <dbReference type="ChEBI" id="CHEBI:18248"/>
    </ligandPart>
</feature>
<feature type="signal peptide" evidence="9">
    <location>
        <begin position="1"/>
        <end position="23"/>
    </location>
</feature>
<evidence type="ECO:0000256" key="5">
    <source>
        <dbReference type="ARBA" id="ARBA00023004"/>
    </source>
</evidence>
<feature type="binding site" description="covalent" evidence="6">
    <location>
        <position position="55"/>
    </location>
    <ligand>
        <name>heme c</name>
        <dbReference type="ChEBI" id="CHEBI:61717"/>
    </ligand>
</feature>
<dbReference type="InterPro" id="IPR036909">
    <property type="entry name" value="Cyt_c-like_dom_sf"/>
</dbReference>
<organism evidence="11 12">
    <name type="scientific">Novibacillus thermophilus</name>
    <dbReference type="NCBI Taxonomy" id="1471761"/>
    <lineage>
        <taxon>Bacteria</taxon>
        <taxon>Bacillati</taxon>
        <taxon>Bacillota</taxon>
        <taxon>Bacilli</taxon>
        <taxon>Bacillales</taxon>
        <taxon>Thermoactinomycetaceae</taxon>
        <taxon>Novibacillus</taxon>
    </lineage>
</organism>
<dbReference type="GO" id="GO:0009055">
    <property type="term" value="F:electron transfer activity"/>
    <property type="evidence" value="ECO:0007669"/>
    <property type="project" value="InterPro"/>
</dbReference>
<keyword evidence="2 6" id="KW-0349">Heme</keyword>
<evidence type="ECO:0000259" key="10">
    <source>
        <dbReference type="PROSITE" id="PS51007"/>
    </source>
</evidence>
<dbReference type="PANTHER" id="PTHR37823">
    <property type="entry name" value="CYTOCHROME C-553-LIKE"/>
    <property type="match status" value="1"/>
</dbReference>
<evidence type="ECO:0000256" key="1">
    <source>
        <dbReference type="ARBA" id="ARBA00022448"/>
    </source>
</evidence>
<keyword evidence="3 7" id="KW-0479">Metal-binding</keyword>
<dbReference type="InterPro" id="IPR012218">
    <property type="entry name" value="Cyt_c_BACSU-c550-type"/>
</dbReference>
<evidence type="ECO:0000256" key="3">
    <source>
        <dbReference type="ARBA" id="ARBA00022723"/>
    </source>
</evidence>
<comment type="PTM">
    <text evidence="6">Binds 1 heme c group covalently per subunit.</text>
</comment>
<keyword evidence="4" id="KW-0249">Electron transport</keyword>
<dbReference type="InterPro" id="IPR051811">
    <property type="entry name" value="Cytochrome_c550/c551-like"/>
</dbReference>
<dbReference type="SUPFAM" id="SSF46626">
    <property type="entry name" value="Cytochrome c"/>
    <property type="match status" value="1"/>
</dbReference>
<protein>
    <recommendedName>
        <fullName evidence="10">Cytochrome c domain-containing protein</fullName>
    </recommendedName>
</protein>
<evidence type="ECO:0000256" key="6">
    <source>
        <dbReference type="PIRSR" id="PIRSR000025-1"/>
    </source>
</evidence>
<keyword evidence="12" id="KW-1185">Reference proteome</keyword>
<dbReference type="PROSITE" id="PS51007">
    <property type="entry name" value="CYTC"/>
    <property type="match status" value="1"/>
</dbReference>
<dbReference type="EMBL" id="CP019699">
    <property type="protein sequence ID" value="AQS56691.1"/>
    <property type="molecule type" value="Genomic_DNA"/>
</dbReference>
<evidence type="ECO:0000313" key="12">
    <source>
        <dbReference type="Proteomes" id="UP000188603"/>
    </source>
</evidence>
<dbReference type="InterPro" id="IPR009056">
    <property type="entry name" value="Cyt_c-like_dom"/>
</dbReference>
<evidence type="ECO:0000256" key="2">
    <source>
        <dbReference type="ARBA" id="ARBA00022617"/>
    </source>
</evidence>
<evidence type="ECO:0000313" key="11">
    <source>
        <dbReference type="EMBL" id="AQS56691.1"/>
    </source>
</evidence>
<accession>A0A1U9K9J3</accession>
<feature type="chain" id="PRO_5038993506" description="Cytochrome c domain-containing protein" evidence="9">
    <location>
        <begin position="24"/>
        <end position="116"/>
    </location>
</feature>
<evidence type="ECO:0000256" key="9">
    <source>
        <dbReference type="SAM" id="SignalP"/>
    </source>
</evidence>
<dbReference type="AlphaFoldDB" id="A0A1U9K9J3"/>
<dbReference type="PROSITE" id="PS51257">
    <property type="entry name" value="PROKAR_LIPOPROTEIN"/>
    <property type="match status" value="1"/>
</dbReference>
<sequence>MYRLRWFLGLVAVVLLFVAGCSSDSGETSDDAESAEDNTGAAATANAEEIYSGNCASCHGGNLEGGMGPSLETVGANMSESEIADVIQNGRGQMPAMSQLQDDEVQELASWLAEKK</sequence>
<dbReference type="Proteomes" id="UP000188603">
    <property type="component" value="Chromosome"/>
</dbReference>
<dbReference type="OrthoDB" id="7933886at2"/>
<dbReference type="KEGG" id="ntr:B0W44_13945"/>
<evidence type="ECO:0000256" key="8">
    <source>
        <dbReference type="SAM" id="MobiDB-lite"/>
    </source>
</evidence>
<dbReference type="GO" id="GO:0020037">
    <property type="term" value="F:heme binding"/>
    <property type="evidence" value="ECO:0007669"/>
    <property type="project" value="InterPro"/>
</dbReference>
<keyword evidence="1" id="KW-0813">Transport</keyword>
<feature type="region of interest" description="Disordered" evidence="8">
    <location>
        <begin position="23"/>
        <end position="43"/>
    </location>
</feature>
<dbReference type="PIRSF" id="PIRSF000025">
    <property type="entry name" value="Cytc_Bsub_c550"/>
    <property type="match status" value="1"/>
</dbReference>
<dbReference type="RefSeq" id="WP_077720553.1">
    <property type="nucleotide sequence ID" value="NZ_CP019699.1"/>
</dbReference>
<keyword evidence="9" id="KW-0732">Signal</keyword>
<feature type="binding site" description="axial binding residue" evidence="7">
    <location>
        <position position="59"/>
    </location>
    <ligand>
        <name>heme c</name>
        <dbReference type="ChEBI" id="CHEBI:61717"/>
    </ligand>
    <ligandPart>
        <name>Fe</name>
        <dbReference type="ChEBI" id="CHEBI:18248"/>
    </ligandPart>
</feature>